<evidence type="ECO:0000256" key="3">
    <source>
        <dbReference type="PROSITE-ProRule" id="PRU00182"/>
    </source>
</evidence>
<sequence length="264" mass="30042">MKKRLDVILVEKGLYPSREKAKANIMAGNVFVDNILSDKAGMLVDENSKIKLKDEAIPYVGRGGLKLEKAIKIFDIDLKDKICMDIGASTGGFTDCMLQNGAKKVYSIDVGYGQLDYKLRINEKVVCMERTNFRYLERNKVSDDIDFAVIDVSFISLRIIFPKLKEFLKDRFCVISLIKPQFESKREEVGKNGIVRDINVHKRVIREIIDAGIENEMYIKNLTFSPIKGQKGNIEYLAYFTDENVSFDSGFIDLTVDASHNELD</sequence>
<dbReference type="InterPro" id="IPR029063">
    <property type="entry name" value="SAM-dependent_MTases_sf"/>
</dbReference>
<dbReference type="InterPro" id="IPR004538">
    <property type="entry name" value="Hemolysin_A/TlyA"/>
</dbReference>
<dbReference type="BioCyc" id="EBAC796937-HMP:GMGH-1107-MONOMER"/>
<dbReference type="EMBL" id="AFZE01000002">
    <property type="protein sequence ID" value="EHL16558.1"/>
    <property type="molecule type" value="Genomic_DNA"/>
</dbReference>
<dbReference type="CDD" id="cd00165">
    <property type="entry name" value="S4"/>
    <property type="match status" value="1"/>
</dbReference>
<dbReference type="NCBIfam" id="TIGR00478">
    <property type="entry name" value="tly"/>
    <property type="match status" value="1"/>
</dbReference>
<proteinExistence type="inferred from homology"/>
<name>G9WY54_9FIRM</name>
<evidence type="ECO:0000313" key="5">
    <source>
        <dbReference type="EMBL" id="EHL16558.1"/>
    </source>
</evidence>
<organism evidence="5 6">
    <name type="scientific">Peptoanaerobacter stomatis</name>
    <dbReference type="NCBI Taxonomy" id="796937"/>
    <lineage>
        <taxon>Bacteria</taxon>
        <taxon>Bacillati</taxon>
        <taxon>Bacillota</taxon>
        <taxon>Clostridia</taxon>
        <taxon>Peptostreptococcales</taxon>
        <taxon>Filifactoraceae</taxon>
        <taxon>Peptoanaerobacter</taxon>
    </lineage>
</organism>
<dbReference type="Gene3D" id="3.40.50.150">
    <property type="entry name" value="Vaccinia Virus protein VP39"/>
    <property type="match status" value="1"/>
</dbReference>
<dbReference type="PROSITE" id="PS50889">
    <property type="entry name" value="S4"/>
    <property type="match status" value="1"/>
</dbReference>
<dbReference type="PANTHER" id="PTHR32319">
    <property type="entry name" value="BACTERIAL HEMOLYSIN-LIKE PROTEIN"/>
    <property type="match status" value="1"/>
</dbReference>
<dbReference type="AlphaFoldDB" id="G9WY54"/>
<feature type="domain" description="RNA-binding S4" evidence="4">
    <location>
        <begin position="3"/>
        <end position="61"/>
    </location>
</feature>
<protein>
    <recommendedName>
        <fullName evidence="4">RNA-binding S4 domain-containing protein</fullName>
    </recommendedName>
</protein>
<dbReference type="PANTHER" id="PTHR32319:SF0">
    <property type="entry name" value="BACTERIAL HEMOLYSIN-LIKE PROTEIN"/>
    <property type="match status" value="1"/>
</dbReference>
<dbReference type="SUPFAM" id="SSF53335">
    <property type="entry name" value="S-adenosyl-L-methionine-dependent methyltransferases"/>
    <property type="match status" value="1"/>
</dbReference>
<evidence type="ECO:0000256" key="2">
    <source>
        <dbReference type="ARBA" id="ARBA00029460"/>
    </source>
</evidence>
<dbReference type="InterPro" id="IPR036986">
    <property type="entry name" value="S4_RNA-bd_sf"/>
</dbReference>
<dbReference type="HOGENOM" id="CLU_058015_3_0_9"/>
<dbReference type="Gene3D" id="3.10.290.10">
    <property type="entry name" value="RNA-binding S4 domain"/>
    <property type="match status" value="1"/>
</dbReference>
<reference evidence="5 6" key="1">
    <citation type="submission" date="2011-08" db="EMBL/GenBank/DDBJ databases">
        <title>The Genome Sequence of Eubacteriaceae bacterium ACC19a.</title>
        <authorList>
            <consortium name="The Broad Institute Genome Sequencing Platform"/>
            <person name="Earl A."/>
            <person name="Ward D."/>
            <person name="Feldgarden M."/>
            <person name="Gevers D."/>
            <person name="Sizova M."/>
            <person name="Hazen A."/>
            <person name="Epstein S."/>
            <person name="Young S.K."/>
            <person name="Zeng Q."/>
            <person name="Gargeya S."/>
            <person name="Fitzgerald M."/>
            <person name="Haas B."/>
            <person name="Abouelleil A."/>
            <person name="Alvarado L."/>
            <person name="Arachchi H.M."/>
            <person name="Berlin A."/>
            <person name="Brown A."/>
            <person name="Chapman S.B."/>
            <person name="Chen Z."/>
            <person name="Dunbar C."/>
            <person name="Freedman E."/>
            <person name="Gearin G."/>
            <person name="Gellesch M."/>
            <person name="Goldberg J."/>
            <person name="Griggs A."/>
            <person name="Gujja S."/>
            <person name="Heiman D."/>
            <person name="Howarth C."/>
            <person name="Larson L."/>
            <person name="Lui A."/>
            <person name="MacDonald P.J.P."/>
            <person name="Montmayeur A."/>
            <person name="Murphy C."/>
            <person name="Neiman D."/>
            <person name="Pearson M."/>
            <person name="Priest M."/>
            <person name="Roberts A."/>
            <person name="Saif S."/>
            <person name="Shea T."/>
            <person name="Shenoy N."/>
            <person name="Sisk P."/>
            <person name="Stolte C."/>
            <person name="Sykes S."/>
            <person name="Wortman J."/>
            <person name="Nusbaum C."/>
            <person name="Birren B."/>
        </authorList>
    </citation>
    <scope>NUCLEOTIDE SEQUENCE [LARGE SCALE GENOMIC DNA]</scope>
    <source>
        <strain evidence="5 6">ACC19a</strain>
    </source>
</reference>
<dbReference type="PATRIC" id="fig|796937.3.peg.297"/>
<dbReference type="InterPro" id="IPR002942">
    <property type="entry name" value="S4_RNA-bd"/>
</dbReference>
<dbReference type="GO" id="GO:0008168">
    <property type="term" value="F:methyltransferase activity"/>
    <property type="evidence" value="ECO:0007669"/>
    <property type="project" value="InterPro"/>
</dbReference>
<keyword evidence="1 3" id="KW-0694">RNA-binding</keyword>
<dbReference type="SUPFAM" id="SSF55174">
    <property type="entry name" value="Alpha-L RNA-binding motif"/>
    <property type="match status" value="1"/>
</dbReference>
<dbReference type="PIRSF" id="PIRSF005578">
    <property type="entry name" value="TlyA"/>
    <property type="match status" value="1"/>
</dbReference>
<dbReference type="Pfam" id="PF01728">
    <property type="entry name" value="FtsJ"/>
    <property type="match status" value="1"/>
</dbReference>
<dbReference type="SMART" id="SM00363">
    <property type="entry name" value="S4"/>
    <property type="match status" value="1"/>
</dbReference>
<evidence type="ECO:0000259" key="4">
    <source>
        <dbReference type="SMART" id="SM00363"/>
    </source>
</evidence>
<evidence type="ECO:0000256" key="1">
    <source>
        <dbReference type="ARBA" id="ARBA00022884"/>
    </source>
</evidence>
<dbReference type="InterPro" id="IPR002877">
    <property type="entry name" value="RNA_MeTrfase_FtsJ_dom"/>
</dbReference>
<gene>
    <name evidence="5" type="ORF">HMPREF9629_01105</name>
</gene>
<comment type="caution">
    <text evidence="5">The sequence shown here is derived from an EMBL/GenBank/DDBJ whole genome shotgun (WGS) entry which is preliminary data.</text>
</comment>
<dbReference type="Pfam" id="PF01479">
    <property type="entry name" value="S4"/>
    <property type="match status" value="1"/>
</dbReference>
<dbReference type="Proteomes" id="UP000006437">
    <property type="component" value="Unassembled WGS sequence"/>
</dbReference>
<accession>G9WY54</accession>
<evidence type="ECO:0000313" key="6">
    <source>
        <dbReference type="Proteomes" id="UP000006437"/>
    </source>
</evidence>
<comment type="similarity">
    <text evidence="2">Belongs to the TlyA family.</text>
</comment>
<dbReference type="InterPro" id="IPR047048">
    <property type="entry name" value="TlyA"/>
</dbReference>
<dbReference type="GO" id="GO:0032259">
    <property type="term" value="P:methylation"/>
    <property type="evidence" value="ECO:0007669"/>
    <property type="project" value="InterPro"/>
</dbReference>
<dbReference type="GO" id="GO:0003723">
    <property type="term" value="F:RNA binding"/>
    <property type="evidence" value="ECO:0007669"/>
    <property type="project" value="UniProtKB-KW"/>
</dbReference>
<dbReference type="RefSeq" id="WP_009525340.1">
    <property type="nucleotide sequence ID" value="NZ_JH414551.1"/>
</dbReference>